<protein>
    <submittedName>
        <fullName evidence="1">Uncharacterized protein</fullName>
    </submittedName>
</protein>
<evidence type="ECO:0000313" key="1">
    <source>
        <dbReference type="EMBL" id="MER2998114.1"/>
    </source>
</evidence>
<dbReference type="EMBL" id="JBEOKT010000008">
    <property type="protein sequence ID" value="MER2998114.1"/>
    <property type="molecule type" value="Genomic_DNA"/>
</dbReference>
<organism evidence="1 2">
    <name type="scientific">Pontibacter populi</name>
    <dbReference type="NCBI Taxonomy" id="890055"/>
    <lineage>
        <taxon>Bacteria</taxon>
        <taxon>Pseudomonadati</taxon>
        <taxon>Bacteroidota</taxon>
        <taxon>Cytophagia</taxon>
        <taxon>Cytophagales</taxon>
        <taxon>Hymenobacteraceae</taxon>
        <taxon>Pontibacter</taxon>
    </lineage>
</organism>
<gene>
    <name evidence="1" type="ORF">ABS362_11200</name>
</gene>
<comment type="caution">
    <text evidence="1">The sequence shown here is derived from an EMBL/GenBank/DDBJ whole genome shotgun (WGS) entry which is preliminary data.</text>
</comment>
<evidence type="ECO:0000313" key="2">
    <source>
        <dbReference type="Proteomes" id="UP001476807"/>
    </source>
</evidence>
<proteinExistence type="predicted"/>
<name>A0ABV1RUQ4_9BACT</name>
<sequence length="45" mass="4829">MGNEVFCLKAGCGTKASVEEVCCCAYNQECKLPGIVEARQTVSEE</sequence>
<reference evidence="1 2" key="1">
    <citation type="submission" date="2024-06" db="EMBL/GenBank/DDBJ databases">
        <title>Pontibacter populi HYL7-15.</title>
        <authorList>
            <person name="Kim M.K."/>
        </authorList>
    </citation>
    <scope>NUCLEOTIDE SEQUENCE [LARGE SCALE GENOMIC DNA]</scope>
    <source>
        <strain evidence="1 2">HYL7-15</strain>
    </source>
</reference>
<keyword evidence="2" id="KW-1185">Reference proteome</keyword>
<accession>A0ABV1RUQ4</accession>
<dbReference type="RefSeq" id="WP_350412566.1">
    <property type="nucleotide sequence ID" value="NZ_JBEOKT010000008.1"/>
</dbReference>
<dbReference type="Proteomes" id="UP001476807">
    <property type="component" value="Unassembled WGS sequence"/>
</dbReference>